<dbReference type="Pfam" id="PF13404">
    <property type="entry name" value="HTH_AsnC-type"/>
    <property type="match status" value="1"/>
</dbReference>
<dbReference type="PANTHER" id="PTHR30154">
    <property type="entry name" value="LEUCINE-RESPONSIVE REGULATORY PROTEIN"/>
    <property type="match status" value="1"/>
</dbReference>
<dbReference type="PRINTS" id="PR00033">
    <property type="entry name" value="HTHASNC"/>
</dbReference>
<dbReference type="InterPro" id="IPR019887">
    <property type="entry name" value="Tscrpt_reg_AsnC/Lrp_C"/>
</dbReference>
<proteinExistence type="predicted"/>
<evidence type="ECO:0000256" key="1">
    <source>
        <dbReference type="ARBA" id="ARBA00023015"/>
    </source>
</evidence>
<dbReference type="GO" id="GO:0005829">
    <property type="term" value="C:cytosol"/>
    <property type="evidence" value="ECO:0007669"/>
    <property type="project" value="TreeGrafter"/>
</dbReference>
<keyword evidence="2" id="KW-0238">DNA-binding</keyword>
<dbReference type="Pfam" id="PF01037">
    <property type="entry name" value="AsnC_trans_reg"/>
    <property type="match status" value="1"/>
</dbReference>
<dbReference type="InterPro" id="IPR036390">
    <property type="entry name" value="WH_DNA-bd_sf"/>
</dbReference>
<dbReference type="GO" id="GO:0043200">
    <property type="term" value="P:response to amino acid"/>
    <property type="evidence" value="ECO:0007669"/>
    <property type="project" value="TreeGrafter"/>
</dbReference>
<dbReference type="InterPro" id="IPR019888">
    <property type="entry name" value="Tscrpt_reg_AsnC-like"/>
</dbReference>
<evidence type="ECO:0000259" key="4">
    <source>
        <dbReference type="PROSITE" id="PS50956"/>
    </source>
</evidence>
<feature type="domain" description="HTH asnC-type" evidence="4">
    <location>
        <begin position="4"/>
        <end position="55"/>
    </location>
</feature>
<dbReference type="GO" id="GO:0043565">
    <property type="term" value="F:sequence-specific DNA binding"/>
    <property type="evidence" value="ECO:0007669"/>
    <property type="project" value="InterPro"/>
</dbReference>
<accession>A0A7D8AJR4</accession>
<evidence type="ECO:0000313" key="6">
    <source>
        <dbReference type="Proteomes" id="UP000515708"/>
    </source>
</evidence>
<dbReference type="PANTHER" id="PTHR30154:SF34">
    <property type="entry name" value="TRANSCRIPTIONAL REGULATOR AZLB"/>
    <property type="match status" value="1"/>
</dbReference>
<evidence type="ECO:0000313" key="5">
    <source>
        <dbReference type="EMBL" id="QMU97169.1"/>
    </source>
</evidence>
<dbReference type="InterPro" id="IPR000485">
    <property type="entry name" value="AsnC-type_HTH_dom"/>
</dbReference>
<dbReference type="SUPFAM" id="SSF54909">
    <property type="entry name" value="Dimeric alpha+beta barrel"/>
    <property type="match status" value="1"/>
</dbReference>
<dbReference type="Gene3D" id="3.30.70.920">
    <property type="match status" value="1"/>
</dbReference>
<evidence type="ECO:0000256" key="2">
    <source>
        <dbReference type="ARBA" id="ARBA00023125"/>
    </source>
</evidence>
<keyword evidence="3" id="KW-0804">Transcription</keyword>
<dbReference type="RefSeq" id="WP_182252177.1">
    <property type="nucleotide sequence ID" value="NZ_CP043732.1"/>
</dbReference>
<dbReference type="SMART" id="SM00344">
    <property type="entry name" value="HTH_ASNC"/>
    <property type="match status" value="1"/>
</dbReference>
<dbReference type="PROSITE" id="PS50956">
    <property type="entry name" value="HTH_ASNC_2"/>
    <property type="match status" value="1"/>
</dbReference>
<dbReference type="AlphaFoldDB" id="A0A7D8AJR4"/>
<keyword evidence="1" id="KW-0805">Transcription regulation</keyword>
<sequence length="147" mass="16673">MRDLDAIDVRIISELRADARVSLARLGEMVHLSRNAVSQRIKRLERDEHILGYTISERHPGERPRVSATLLVHRHDRVRGVDVITAIDAIPEVVLSDVVTGELDLILRVEAADPERLREVWMMIAALPGVRDITTALSLRTTTNRRF</sequence>
<dbReference type="InterPro" id="IPR036388">
    <property type="entry name" value="WH-like_DNA-bd_sf"/>
</dbReference>
<gene>
    <name evidence="5" type="ORF">FVO59_07985</name>
</gene>
<dbReference type="SUPFAM" id="SSF46785">
    <property type="entry name" value="Winged helix' DNA-binding domain"/>
    <property type="match status" value="1"/>
</dbReference>
<name>A0A7D8AJR4_9MICO</name>
<evidence type="ECO:0000256" key="3">
    <source>
        <dbReference type="ARBA" id="ARBA00023163"/>
    </source>
</evidence>
<organism evidence="5 6">
    <name type="scientific">Microbacterium esteraromaticum</name>
    <dbReference type="NCBI Taxonomy" id="57043"/>
    <lineage>
        <taxon>Bacteria</taxon>
        <taxon>Bacillati</taxon>
        <taxon>Actinomycetota</taxon>
        <taxon>Actinomycetes</taxon>
        <taxon>Micrococcales</taxon>
        <taxon>Microbacteriaceae</taxon>
        <taxon>Microbacterium</taxon>
    </lineage>
</organism>
<dbReference type="Proteomes" id="UP000515708">
    <property type="component" value="Chromosome"/>
</dbReference>
<dbReference type="InterPro" id="IPR011008">
    <property type="entry name" value="Dimeric_a/b-barrel"/>
</dbReference>
<dbReference type="EMBL" id="CP043732">
    <property type="protein sequence ID" value="QMU97169.1"/>
    <property type="molecule type" value="Genomic_DNA"/>
</dbReference>
<dbReference type="Gene3D" id="1.10.10.10">
    <property type="entry name" value="Winged helix-like DNA-binding domain superfamily/Winged helix DNA-binding domain"/>
    <property type="match status" value="1"/>
</dbReference>
<protein>
    <submittedName>
        <fullName evidence="5">Lrp/AsnC family transcriptional regulator</fullName>
    </submittedName>
</protein>
<reference evidence="5 6" key="1">
    <citation type="journal article" date="2020" name="Front. Microbiol.">
        <title>Design of Bacterial Strain-Specific qPCR Assays Using NGS Data and Publicly Available Resources and Its Application to Track Biocontrol Strains.</title>
        <authorList>
            <person name="Hernandez I."/>
            <person name="Sant C."/>
            <person name="Martinez R."/>
            <person name="Fernandez C."/>
        </authorList>
    </citation>
    <scope>NUCLEOTIDE SEQUENCE [LARGE SCALE GENOMIC DNA]</scope>
    <source>
        <strain evidence="5 6">B24</strain>
    </source>
</reference>